<evidence type="ECO:0000313" key="4">
    <source>
        <dbReference type="EMBL" id="RXM32561.1"/>
    </source>
</evidence>
<protein>
    <submittedName>
        <fullName evidence="4">Calcium-responsive transactivator</fullName>
    </submittedName>
</protein>
<proteinExistence type="inferred from homology"/>
<name>A0A444UBP4_ACIRT</name>
<gene>
    <name evidence="4" type="ORF">EOD39_6119</name>
</gene>
<dbReference type="Pfam" id="PF05030">
    <property type="entry name" value="SSXT"/>
    <property type="match status" value="1"/>
</dbReference>
<evidence type="ECO:0000259" key="3">
    <source>
        <dbReference type="Pfam" id="PF05030"/>
    </source>
</evidence>
<sequence length="156" mass="17236">MDAPISVREEGYAEGNLGGLKARSFVLFDFRVYEWLHEKYVYCVCAREATRAGSNQPGNNTEGKLLEENDQLVRIIVEYQRKGRAAECVRYQQILHRNLVYLATIADTSPNILPAAPTTPAENMGICAAAQVQSEESKSLSPPAGKENTDTWGGTQ</sequence>
<keyword evidence="5" id="KW-1185">Reference proteome</keyword>
<evidence type="ECO:0000256" key="2">
    <source>
        <dbReference type="SAM" id="MobiDB-lite"/>
    </source>
</evidence>
<comment type="caution">
    <text evidence="4">The sequence shown here is derived from an EMBL/GenBank/DDBJ whole genome shotgun (WGS) entry which is preliminary data.</text>
</comment>
<dbReference type="Proteomes" id="UP000289886">
    <property type="component" value="Unassembled WGS sequence"/>
</dbReference>
<accession>A0A444UBP4</accession>
<reference evidence="4 5" key="1">
    <citation type="submission" date="2019-01" db="EMBL/GenBank/DDBJ databases">
        <title>Draft Genome and Complete Hox-Cluster Characterization of the Sterlet Sturgeon (Acipenser ruthenus).</title>
        <authorList>
            <person name="Wei Q."/>
        </authorList>
    </citation>
    <scope>NUCLEOTIDE SEQUENCE [LARGE SCALE GENOMIC DNA]</scope>
    <source>
        <strain evidence="4">WHYD16114868_AA</strain>
        <tissue evidence="4">Blood</tissue>
    </source>
</reference>
<evidence type="ECO:0000256" key="1">
    <source>
        <dbReference type="ARBA" id="ARBA00007945"/>
    </source>
</evidence>
<feature type="domain" description="SS18 N-terminal" evidence="3">
    <location>
        <begin position="64"/>
        <end position="112"/>
    </location>
</feature>
<dbReference type="EMBL" id="SCEB01214893">
    <property type="protein sequence ID" value="RXM32561.1"/>
    <property type="molecule type" value="Genomic_DNA"/>
</dbReference>
<dbReference type="AlphaFoldDB" id="A0A444UBP4"/>
<organism evidence="4 5">
    <name type="scientific">Acipenser ruthenus</name>
    <name type="common">Sterlet sturgeon</name>
    <dbReference type="NCBI Taxonomy" id="7906"/>
    <lineage>
        <taxon>Eukaryota</taxon>
        <taxon>Metazoa</taxon>
        <taxon>Chordata</taxon>
        <taxon>Craniata</taxon>
        <taxon>Vertebrata</taxon>
        <taxon>Euteleostomi</taxon>
        <taxon>Actinopterygii</taxon>
        <taxon>Chondrostei</taxon>
        <taxon>Acipenseriformes</taxon>
        <taxon>Acipenseridae</taxon>
        <taxon>Acipenser</taxon>
    </lineage>
</organism>
<evidence type="ECO:0000313" key="5">
    <source>
        <dbReference type="Proteomes" id="UP000289886"/>
    </source>
</evidence>
<comment type="similarity">
    <text evidence="1">Belongs to the SS18 family.</text>
</comment>
<dbReference type="InterPro" id="IPR007726">
    <property type="entry name" value="SS18_N"/>
</dbReference>
<feature type="region of interest" description="Disordered" evidence="2">
    <location>
        <begin position="132"/>
        <end position="156"/>
    </location>
</feature>